<evidence type="ECO:0000256" key="2">
    <source>
        <dbReference type="SAM" id="MobiDB-lite"/>
    </source>
</evidence>
<dbReference type="GO" id="GO:0005737">
    <property type="term" value="C:cytoplasm"/>
    <property type="evidence" value="ECO:0007669"/>
    <property type="project" value="TreeGrafter"/>
</dbReference>
<feature type="compositionally biased region" description="Polar residues" evidence="2">
    <location>
        <begin position="517"/>
        <end position="532"/>
    </location>
</feature>
<dbReference type="Proteomes" id="UP000245119">
    <property type="component" value="Linkage Group LG5"/>
</dbReference>
<dbReference type="GO" id="GO:0051256">
    <property type="term" value="P:mitotic spindle midzone assembly"/>
    <property type="evidence" value="ECO:0007669"/>
    <property type="project" value="TreeGrafter"/>
</dbReference>
<feature type="region of interest" description="Disordered" evidence="2">
    <location>
        <begin position="517"/>
        <end position="538"/>
    </location>
</feature>
<protein>
    <recommendedName>
        <fullName evidence="5">Protein regulator of cytokinesis 1</fullName>
    </recommendedName>
</protein>
<comment type="caution">
    <text evidence="3">The sequence shown here is derived from an EMBL/GenBank/DDBJ whole genome shotgun (WGS) entry which is preliminary data.</text>
</comment>
<evidence type="ECO:0000313" key="4">
    <source>
        <dbReference type="Proteomes" id="UP000245119"/>
    </source>
</evidence>
<sequence>MASKSKKQIKDEVTSKLDISLDKLYLIWQEIGIDETQVGNRASTVSMHLCNLMKEMVSEEEQLRDQMALNIQHYVDDLSQLCLELSLPLPKVLENVSMVQREKELRCRLETLNREKQERMRTLKKLHEEDQRLCEMLCSAPYYIPSGVVPSRHQLQELETHVKSLEAEREKRHGEFVCIKKRIVDLCNEMDHDPETSFERDLICEDDEMFQLSTDNMRSLATLLQELEKKNRELHQTVQDLWTRVRALWERLGIPQSERAEFESKHPGHKNSVAASLREEILRCEQLKYDNLQHFVEGMRRELVDWWKRCYFSKEQRDTFLPYLEENYTEELLEVHEQELEKMRSYFEMHKDILELIAKRERLWEEMLEFEKKASDPNRFFNDRGGKLLREEKARKKLMKELPRIEEDTKEKIDAWEKQNEKKFLIEGVLFAEYVEKQWNSFHEQKEQEKQARLKSKAKQMEEEMIFGSKPTSNTPAKRRIVNTPGRTPLKARKLNETPRTPASVSRIQHSSVFPSPYSRVTLSSKTPNMNHTMRRRSLRRARKVLQESIQRGKVGATAKNDQHVNAGQGDLFSQTTKGLSQTARPNCRSSVAPSIGCSPLKRW</sequence>
<dbReference type="PANTHER" id="PTHR19321:SF41">
    <property type="entry name" value="FASCETTO-RELATED"/>
    <property type="match status" value="1"/>
</dbReference>
<gene>
    <name evidence="3" type="ORF">C0Q70_09933</name>
</gene>
<evidence type="ECO:0000313" key="3">
    <source>
        <dbReference type="EMBL" id="PVD30660.1"/>
    </source>
</evidence>
<accession>A0A2T7PB62</accession>
<dbReference type="Gene3D" id="1.20.58.1520">
    <property type="match status" value="1"/>
</dbReference>
<dbReference type="EMBL" id="PZQS01000005">
    <property type="protein sequence ID" value="PVD30660.1"/>
    <property type="molecule type" value="Genomic_DNA"/>
</dbReference>
<dbReference type="GO" id="GO:1990023">
    <property type="term" value="C:mitotic spindle midzone"/>
    <property type="evidence" value="ECO:0007669"/>
    <property type="project" value="TreeGrafter"/>
</dbReference>
<dbReference type="OrthoDB" id="642895at2759"/>
<keyword evidence="1" id="KW-0175">Coiled coil</keyword>
<name>A0A2T7PB62_POMCA</name>
<feature type="coiled-coil region" evidence="1">
    <location>
        <begin position="102"/>
        <end position="129"/>
    </location>
</feature>
<proteinExistence type="predicted"/>
<dbReference type="PANTHER" id="PTHR19321">
    <property type="entry name" value="PROTEIN REGULATOR OF CYTOKINESIS 1 PRC1-RELATED"/>
    <property type="match status" value="1"/>
</dbReference>
<dbReference type="GO" id="GO:0008017">
    <property type="term" value="F:microtubule binding"/>
    <property type="evidence" value="ECO:0007669"/>
    <property type="project" value="InterPro"/>
</dbReference>
<dbReference type="AlphaFoldDB" id="A0A2T7PB62"/>
<evidence type="ECO:0000256" key="1">
    <source>
        <dbReference type="SAM" id="Coils"/>
    </source>
</evidence>
<reference evidence="3 4" key="1">
    <citation type="submission" date="2018-04" db="EMBL/GenBank/DDBJ databases">
        <title>The genome of golden apple snail Pomacea canaliculata provides insight into stress tolerance and invasive adaptation.</title>
        <authorList>
            <person name="Liu C."/>
            <person name="Liu B."/>
            <person name="Ren Y."/>
            <person name="Zhang Y."/>
            <person name="Wang H."/>
            <person name="Li S."/>
            <person name="Jiang F."/>
            <person name="Yin L."/>
            <person name="Zhang G."/>
            <person name="Qian W."/>
            <person name="Fan W."/>
        </authorList>
    </citation>
    <scope>NUCLEOTIDE SEQUENCE [LARGE SCALE GENOMIC DNA]</scope>
    <source>
        <strain evidence="3">SZHN2017</strain>
        <tissue evidence="3">Muscle</tissue>
    </source>
</reference>
<dbReference type="Pfam" id="PF03999">
    <property type="entry name" value="MAP65_ASE1"/>
    <property type="match status" value="1"/>
</dbReference>
<evidence type="ECO:0008006" key="5">
    <source>
        <dbReference type="Google" id="ProtNLM"/>
    </source>
</evidence>
<organism evidence="3 4">
    <name type="scientific">Pomacea canaliculata</name>
    <name type="common">Golden apple snail</name>
    <dbReference type="NCBI Taxonomy" id="400727"/>
    <lineage>
        <taxon>Eukaryota</taxon>
        <taxon>Metazoa</taxon>
        <taxon>Spiralia</taxon>
        <taxon>Lophotrochozoa</taxon>
        <taxon>Mollusca</taxon>
        <taxon>Gastropoda</taxon>
        <taxon>Caenogastropoda</taxon>
        <taxon>Architaenioglossa</taxon>
        <taxon>Ampullarioidea</taxon>
        <taxon>Ampullariidae</taxon>
        <taxon>Pomacea</taxon>
    </lineage>
</organism>
<dbReference type="InterPro" id="IPR007145">
    <property type="entry name" value="MAP65_Ase1_PRC1"/>
</dbReference>
<keyword evidence="4" id="KW-1185">Reference proteome</keyword>
<feature type="region of interest" description="Disordered" evidence="2">
    <location>
        <begin position="582"/>
        <end position="604"/>
    </location>
</feature>
<dbReference type="STRING" id="400727.A0A2T7PB62"/>
<feature type="compositionally biased region" description="Polar residues" evidence="2">
    <location>
        <begin position="582"/>
        <end position="593"/>
    </location>
</feature>